<dbReference type="Pfam" id="PF00176">
    <property type="entry name" value="SNF2-rel_dom"/>
    <property type="match status" value="1"/>
</dbReference>
<comment type="subcellular location">
    <subcellularLocation>
        <location evidence="1">Nucleus</location>
    </subcellularLocation>
</comment>
<sequence length="141" mass="17200">MLGPHMLRRLKADVFKHMPSKTELIVRVELSPLQKKYYKFILTKNFDALNTKGGGNQVSLLNVVMDLKKCCNHPYLFPTAAIVRRQHKQIHHHLSIYSIFLIYMIYIYYFLFIIYIYCYIYIYIYVMYIYYKMYIYIYCIL</sequence>
<keyword evidence="5" id="KW-0547">Nucleotide-binding</keyword>
<dbReference type="SUPFAM" id="SSF52540">
    <property type="entry name" value="P-loop containing nucleoside triphosphate hydrolases"/>
    <property type="match status" value="1"/>
</dbReference>
<dbReference type="GO" id="GO:0004386">
    <property type="term" value="F:helicase activity"/>
    <property type="evidence" value="ECO:0007669"/>
    <property type="project" value="UniProtKB-KW"/>
</dbReference>
<organism evidence="5 6">
    <name type="scientific">Liparis tanakae</name>
    <name type="common">Tanaka's snailfish</name>
    <dbReference type="NCBI Taxonomy" id="230148"/>
    <lineage>
        <taxon>Eukaryota</taxon>
        <taxon>Metazoa</taxon>
        <taxon>Chordata</taxon>
        <taxon>Craniata</taxon>
        <taxon>Vertebrata</taxon>
        <taxon>Euteleostomi</taxon>
        <taxon>Actinopterygii</taxon>
        <taxon>Neopterygii</taxon>
        <taxon>Teleostei</taxon>
        <taxon>Neoteleostei</taxon>
        <taxon>Acanthomorphata</taxon>
        <taxon>Eupercaria</taxon>
        <taxon>Perciformes</taxon>
        <taxon>Cottioidei</taxon>
        <taxon>Cottales</taxon>
        <taxon>Liparidae</taxon>
        <taxon>Liparis</taxon>
    </lineage>
</organism>
<dbReference type="Gene3D" id="3.40.50.10810">
    <property type="entry name" value="Tandem AAA-ATPase domain"/>
    <property type="match status" value="1"/>
</dbReference>
<keyword evidence="3" id="KW-0472">Membrane</keyword>
<dbReference type="InterPro" id="IPR000330">
    <property type="entry name" value="SNF2_N"/>
</dbReference>
<evidence type="ECO:0000256" key="1">
    <source>
        <dbReference type="ARBA" id="ARBA00004123"/>
    </source>
</evidence>
<dbReference type="OrthoDB" id="5857104at2759"/>
<dbReference type="GO" id="GO:0003682">
    <property type="term" value="F:chromatin binding"/>
    <property type="evidence" value="ECO:0007669"/>
    <property type="project" value="TreeGrafter"/>
</dbReference>
<reference evidence="5 6" key="1">
    <citation type="submission" date="2019-03" db="EMBL/GenBank/DDBJ databases">
        <title>First draft genome of Liparis tanakae, snailfish: a comprehensive survey of snailfish specific genes.</title>
        <authorList>
            <person name="Kim W."/>
            <person name="Song I."/>
            <person name="Jeong J.-H."/>
            <person name="Kim D."/>
            <person name="Kim S."/>
            <person name="Ryu S."/>
            <person name="Song J.Y."/>
            <person name="Lee S.K."/>
        </authorList>
    </citation>
    <scope>NUCLEOTIDE SEQUENCE [LARGE SCALE GENOMIC DNA]</scope>
    <source>
        <tissue evidence="5">Muscle</tissue>
    </source>
</reference>
<protein>
    <submittedName>
        <fullName evidence="5">Chromodomain-helicase-DNA-binding protein 4</fullName>
    </submittedName>
</protein>
<dbReference type="PANTHER" id="PTHR45623:SF22">
    <property type="entry name" value="CHROMODOMAIN-HELICASE-DNA-BINDING PROTEIN 4"/>
    <property type="match status" value="1"/>
</dbReference>
<dbReference type="Proteomes" id="UP000314294">
    <property type="component" value="Unassembled WGS sequence"/>
</dbReference>
<dbReference type="InterPro" id="IPR027417">
    <property type="entry name" value="P-loop_NTPase"/>
</dbReference>
<dbReference type="GO" id="GO:0016887">
    <property type="term" value="F:ATP hydrolysis activity"/>
    <property type="evidence" value="ECO:0007669"/>
    <property type="project" value="TreeGrafter"/>
</dbReference>
<keyword evidence="5" id="KW-0067">ATP-binding</keyword>
<evidence type="ECO:0000313" key="6">
    <source>
        <dbReference type="Proteomes" id="UP000314294"/>
    </source>
</evidence>
<dbReference type="PANTHER" id="PTHR45623">
    <property type="entry name" value="CHROMODOMAIN-HELICASE-DNA-BINDING PROTEIN 3-RELATED-RELATED"/>
    <property type="match status" value="1"/>
</dbReference>
<keyword evidence="5" id="KW-0238">DNA-binding</keyword>
<dbReference type="GO" id="GO:0042393">
    <property type="term" value="F:histone binding"/>
    <property type="evidence" value="ECO:0007669"/>
    <property type="project" value="TreeGrafter"/>
</dbReference>
<dbReference type="GO" id="GO:0003677">
    <property type="term" value="F:DNA binding"/>
    <property type="evidence" value="ECO:0007669"/>
    <property type="project" value="UniProtKB-KW"/>
</dbReference>
<dbReference type="GO" id="GO:0016581">
    <property type="term" value="C:NuRD complex"/>
    <property type="evidence" value="ECO:0007669"/>
    <property type="project" value="TreeGrafter"/>
</dbReference>
<name>A0A4Z2F6F9_9TELE</name>
<dbReference type="GO" id="GO:0140658">
    <property type="term" value="F:ATP-dependent chromatin remodeler activity"/>
    <property type="evidence" value="ECO:0007669"/>
    <property type="project" value="TreeGrafter"/>
</dbReference>
<feature type="transmembrane region" description="Helical" evidence="3">
    <location>
        <begin position="122"/>
        <end position="140"/>
    </location>
</feature>
<keyword evidence="6" id="KW-1185">Reference proteome</keyword>
<evidence type="ECO:0000313" key="5">
    <source>
        <dbReference type="EMBL" id="TNN36688.1"/>
    </source>
</evidence>
<keyword evidence="3" id="KW-0812">Transmembrane</keyword>
<dbReference type="AlphaFoldDB" id="A0A4Z2F6F9"/>
<gene>
    <name evidence="5" type="primary">CHD4_0</name>
    <name evidence="5" type="ORF">EYF80_053144</name>
</gene>
<dbReference type="Gene3D" id="3.40.50.300">
    <property type="entry name" value="P-loop containing nucleotide triphosphate hydrolases"/>
    <property type="match status" value="1"/>
</dbReference>
<evidence type="ECO:0000259" key="4">
    <source>
        <dbReference type="Pfam" id="PF00176"/>
    </source>
</evidence>
<accession>A0A4Z2F6F9</accession>
<keyword evidence="5" id="KW-0378">Hydrolase</keyword>
<dbReference type="GO" id="GO:0005524">
    <property type="term" value="F:ATP binding"/>
    <property type="evidence" value="ECO:0007669"/>
    <property type="project" value="InterPro"/>
</dbReference>
<keyword evidence="2" id="KW-0539">Nucleus</keyword>
<dbReference type="EMBL" id="SRLO01001584">
    <property type="protein sequence ID" value="TNN36688.1"/>
    <property type="molecule type" value="Genomic_DNA"/>
</dbReference>
<evidence type="ECO:0000256" key="2">
    <source>
        <dbReference type="ARBA" id="ARBA00023242"/>
    </source>
</evidence>
<feature type="domain" description="SNF2 N-terminal" evidence="4">
    <location>
        <begin position="2"/>
        <end position="76"/>
    </location>
</feature>
<feature type="transmembrane region" description="Helical" evidence="3">
    <location>
        <begin position="94"/>
        <end position="116"/>
    </location>
</feature>
<comment type="caution">
    <text evidence="5">The sequence shown here is derived from an EMBL/GenBank/DDBJ whole genome shotgun (WGS) entry which is preliminary data.</text>
</comment>
<proteinExistence type="predicted"/>
<evidence type="ECO:0000256" key="3">
    <source>
        <dbReference type="SAM" id="Phobius"/>
    </source>
</evidence>
<keyword evidence="3" id="KW-1133">Transmembrane helix</keyword>
<dbReference type="InterPro" id="IPR038718">
    <property type="entry name" value="SNF2-like_sf"/>
</dbReference>
<keyword evidence="5" id="KW-0347">Helicase</keyword>